<dbReference type="AlphaFoldDB" id="A0A4C1WU76"/>
<comment type="caution">
    <text evidence="1">The sequence shown here is derived from an EMBL/GenBank/DDBJ whole genome shotgun (WGS) entry which is preliminary data.</text>
</comment>
<dbReference type="EMBL" id="BGZK01000632">
    <property type="protein sequence ID" value="GBP53717.1"/>
    <property type="molecule type" value="Genomic_DNA"/>
</dbReference>
<evidence type="ECO:0000313" key="1">
    <source>
        <dbReference type="EMBL" id="GBP53717.1"/>
    </source>
</evidence>
<proteinExistence type="predicted"/>
<keyword evidence="2" id="KW-1185">Reference proteome</keyword>
<dbReference type="Proteomes" id="UP000299102">
    <property type="component" value="Unassembled WGS sequence"/>
</dbReference>
<protein>
    <submittedName>
        <fullName evidence="1">Uncharacterized protein</fullName>
    </submittedName>
</protein>
<accession>A0A4C1WU76</accession>
<dbReference type="OrthoDB" id="2016582at2759"/>
<organism evidence="1 2">
    <name type="scientific">Eumeta variegata</name>
    <name type="common">Bagworm moth</name>
    <name type="synonym">Eumeta japonica</name>
    <dbReference type="NCBI Taxonomy" id="151549"/>
    <lineage>
        <taxon>Eukaryota</taxon>
        <taxon>Metazoa</taxon>
        <taxon>Ecdysozoa</taxon>
        <taxon>Arthropoda</taxon>
        <taxon>Hexapoda</taxon>
        <taxon>Insecta</taxon>
        <taxon>Pterygota</taxon>
        <taxon>Neoptera</taxon>
        <taxon>Endopterygota</taxon>
        <taxon>Lepidoptera</taxon>
        <taxon>Glossata</taxon>
        <taxon>Ditrysia</taxon>
        <taxon>Tineoidea</taxon>
        <taxon>Psychidae</taxon>
        <taxon>Oiketicinae</taxon>
        <taxon>Eumeta</taxon>
    </lineage>
</organism>
<reference evidence="1 2" key="1">
    <citation type="journal article" date="2019" name="Commun. Biol.">
        <title>The bagworm genome reveals a unique fibroin gene that provides high tensile strength.</title>
        <authorList>
            <person name="Kono N."/>
            <person name="Nakamura H."/>
            <person name="Ohtoshi R."/>
            <person name="Tomita M."/>
            <person name="Numata K."/>
            <person name="Arakawa K."/>
        </authorList>
    </citation>
    <scope>NUCLEOTIDE SEQUENCE [LARGE SCALE GENOMIC DNA]</scope>
</reference>
<sequence>MSVEVVRALRRFGNLKKTKEKRLPKVNCRANNLWGRQYTWDKIDSKAIPEQLLEKASDASNKARLSAAFTLEARAWLHALPSPNFGTLLEDNSLWVAMSTRRGKFPRHYALNDIIHRALISTNFPCTLEPPGLSRSDAKRPDE</sequence>
<name>A0A4C1WU76_EUMVA</name>
<evidence type="ECO:0000313" key="2">
    <source>
        <dbReference type="Proteomes" id="UP000299102"/>
    </source>
</evidence>
<gene>
    <name evidence="1" type="ORF">EVAR_39871_1</name>
</gene>